<protein>
    <submittedName>
        <fullName evidence="2">Uncharacterized protein</fullName>
    </submittedName>
</protein>
<evidence type="ECO:0000256" key="1">
    <source>
        <dbReference type="SAM" id="MobiDB-lite"/>
    </source>
</evidence>
<dbReference type="AlphaFoldDB" id="A0A540LLF2"/>
<dbReference type="STRING" id="106549.A0A540LLF2"/>
<evidence type="ECO:0000313" key="3">
    <source>
        <dbReference type="Proteomes" id="UP000315295"/>
    </source>
</evidence>
<sequence length="87" mass="9568">MVASAVTENEALATQAPYAPVTFKKRVRSDLETKLLKPYMPRALVAPDTDHPAGTVNHQHRDMSAPQQQAASSRSSPFLFPFHPPTL</sequence>
<dbReference type="EMBL" id="VIEB01000540">
    <property type="protein sequence ID" value="TQD87306.1"/>
    <property type="molecule type" value="Genomic_DNA"/>
</dbReference>
<evidence type="ECO:0000313" key="2">
    <source>
        <dbReference type="EMBL" id="TQD87306.1"/>
    </source>
</evidence>
<feature type="region of interest" description="Disordered" evidence="1">
    <location>
        <begin position="42"/>
        <end position="87"/>
    </location>
</feature>
<name>A0A540LLF2_MALBA</name>
<dbReference type="Proteomes" id="UP000315295">
    <property type="component" value="Unassembled WGS sequence"/>
</dbReference>
<proteinExistence type="predicted"/>
<keyword evidence="3" id="KW-1185">Reference proteome</keyword>
<feature type="compositionally biased region" description="Low complexity" evidence="1">
    <location>
        <begin position="64"/>
        <end position="77"/>
    </location>
</feature>
<accession>A0A540LLF2</accession>
<comment type="caution">
    <text evidence="2">The sequence shown here is derived from an EMBL/GenBank/DDBJ whole genome shotgun (WGS) entry which is preliminary data.</text>
</comment>
<organism evidence="2 3">
    <name type="scientific">Malus baccata</name>
    <name type="common">Siberian crab apple</name>
    <name type="synonym">Pyrus baccata</name>
    <dbReference type="NCBI Taxonomy" id="106549"/>
    <lineage>
        <taxon>Eukaryota</taxon>
        <taxon>Viridiplantae</taxon>
        <taxon>Streptophyta</taxon>
        <taxon>Embryophyta</taxon>
        <taxon>Tracheophyta</taxon>
        <taxon>Spermatophyta</taxon>
        <taxon>Magnoliopsida</taxon>
        <taxon>eudicotyledons</taxon>
        <taxon>Gunneridae</taxon>
        <taxon>Pentapetalae</taxon>
        <taxon>rosids</taxon>
        <taxon>fabids</taxon>
        <taxon>Rosales</taxon>
        <taxon>Rosaceae</taxon>
        <taxon>Amygdaloideae</taxon>
        <taxon>Maleae</taxon>
        <taxon>Malus</taxon>
    </lineage>
</organism>
<gene>
    <name evidence="2" type="ORF">C1H46_027137</name>
</gene>
<reference evidence="2 3" key="1">
    <citation type="journal article" date="2019" name="G3 (Bethesda)">
        <title>Sequencing of a Wild Apple (Malus baccata) Genome Unravels the Differences Between Cultivated and Wild Apple Species Regarding Disease Resistance and Cold Tolerance.</title>
        <authorList>
            <person name="Chen X."/>
        </authorList>
    </citation>
    <scope>NUCLEOTIDE SEQUENCE [LARGE SCALE GENOMIC DNA]</scope>
    <source>
        <strain evidence="3">cv. Shandingzi</strain>
        <tissue evidence="2">Leaves</tissue>
    </source>
</reference>